<evidence type="ECO:0000256" key="6">
    <source>
        <dbReference type="ARBA" id="ARBA00022989"/>
    </source>
</evidence>
<sequence>MTKQKLGLASIVLLGFNSIIGSGIFLLPSSLYQLAGDWSVALILITAVIVATIAFCFAEASGYFSQNGAAYVYTKEAFGPFAGFEVGFLKWMMQCIAWGVMAVALTNILANTFGFEENQMLRNGIIISIVGSLTILNLAGVGAAKLVNNISTLAKMVPLVLLIVGGVWFINPEFIMPTISSAPAETAEHSLSFETLGSALILCFYAFTGFETFGTAAEDMDNPKRNLPLAIIIVILAVTVFYAAVMAVSVGILGPDIANSSVPLADAAKVAFGDAGFYMITIGSIISIAGINVAASFHIPRALLPLADDKMIPAVFGRKNDKGIPTVAIIASGLVTIPIALSGSFTTLAMLSVVTRFAQYIPTCIAVLKFRQRFKDDESTKKNFRVPFGPIVPVAGVCICLWLLADQSMTKILVGLGAMVLISPLYFIARKRAAEQHVEPATTKA</sequence>
<feature type="transmembrane region" description="Helical" evidence="9">
    <location>
        <begin position="156"/>
        <end position="176"/>
    </location>
</feature>
<evidence type="ECO:0000313" key="11">
    <source>
        <dbReference type="Proteomes" id="UP000186905"/>
    </source>
</evidence>
<feature type="transmembrane region" description="Helical" evidence="9">
    <location>
        <begin position="125"/>
        <end position="144"/>
    </location>
</feature>
<dbReference type="PANTHER" id="PTHR42770:SF18">
    <property type="entry name" value="ARGININE_AGMATINE ANTIPORTER"/>
    <property type="match status" value="1"/>
</dbReference>
<dbReference type="GO" id="GO:0005886">
    <property type="term" value="C:plasma membrane"/>
    <property type="evidence" value="ECO:0007669"/>
    <property type="project" value="UniProtKB-SubCell"/>
</dbReference>
<organism evidence="10 11">
    <name type="scientific">Photobacterium proteolyticum</name>
    <dbReference type="NCBI Taxonomy" id="1903952"/>
    <lineage>
        <taxon>Bacteria</taxon>
        <taxon>Pseudomonadati</taxon>
        <taxon>Pseudomonadota</taxon>
        <taxon>Gammaproteobacteria</taxon>
        <taxon>Vibrionales</taxon>
        <taxon>Vibrionaceae</taxon>
        <taxon>Photobacterium</taxon>
    </lineage>
</organism>
<dbReference type="InterPro" id="IPR050367">
    <property type="entry name" value="APC_superfamily"/>
</dbReference>
<dbReference type="RefSeq" id="WP_075762654.1">
    <property type="nucleotide sequence ID" value="NZ_MJIL01000049.1"/>
</dbReference>
<comment type="similarity">
    <text evidence="2">Belongs to the amino acid-polyamine-organocation (APC) superfamily. Basic amino acid/polyamine antiporter (APA) (TC 2.A.3.2) family.</text>
</comment>
<evidence type="ECO:0000256" key="4">
    <source>
        <dbReference type="ARBA" id="ARBA00022475"/>
    </source>
</evidence>
<evidence type="ECO:0000256" key="1">
    <source>
        <dbReference type="ARBA" id="ARBA00004651"/>
    </source>
</evidence>
<evidence type="ECO:0000256" key="3">
    <source>
        <dbReference type="ARBA" id="ARBA00021069"/>
    </source>
</evidence>
<gene>
    <name evidence="10" type="ORF">BIT28_00690</name>
</gene>
<evidence type="ECO:0000256" key="7">
    <source>
        <dbReference type="ARBA" id="ARBA00023136"/>
    </source>
</evidence>
<dbReference type="Proteomes" id="UP000186905">
    <property type="component" value="Unassembled WGS sequence"/>
</dbReference>
<evidence type="ECO:0000256" key="5">
    <source>
        <dbReference type="ARBA" id="ARBA00022692"/>
    </source>
</evidence>
<accession>A0A1Q9GX26</accession>
<dbReference type="Gene3D" id="1.20.1740.10">
    <property type="entry name" value="Amino acid/polyamine transporter I"/>
    <property type="match status" value="1"/>
</dbReference>
<evidence type="ECO:0000313" key="10">
    <source>
        <dbReference type="EMBL" id="OLQ79805.1"/>
    </source>
</evidence>
<evidence type="ECO:0000256" key="8">
    <source>
        <dbReference type="ARBA" id="ARBA00045636"/>
    </source>
</evidence>
<reference evidence="10 11" key="1">
    <citation type="submission" date="2016-09" db="EMBL/GenBank/DDBJ databases">
        <title>Photobacterium proteolyticum sp. nov. a protease producing bacterium isolated from ocean sediments of Laizhou Bay.</title>
        <authorList>
            <person name="Li Y."/>
        </authorList>
    </citation>
    <scope>NUCLEOTIDE SEQUENCE [LARGE SCALE GENOMIC DNA]</scope>
    <source>
        <strain evidence="10 11">13-12</strain>
    </source>
</reference>
<feature type="transmembrane region" description="Helical" evidence="9">
    <location>
        <begin position="196"/>
        <end position="217"/>
    </location>
</feature>
<feature type="transmembrane region" description="Helical" evidence="9">
    <location>
        <begin position="95"/>
        <end position="113"/>
    </location>
</feature>
<feature type="transmembrane region" description="Helical" evidence="9">
    <location>
        <begin position="411"/>
        <end position="429"/>
    </location>
</feature>
<comment type="caution">
    <text evidence="10">The sequence shown here is derived from an EMBL/GenBank/DDBJ whole genome shotgun (WGS) entry which is preliminary data.</text>
</comment>
<dbReference type="PIRSF" id="PIRSF006060">
    <property type="entry name" value="AA_transporter"/>
    <property type="match status" value="1"/>
</dbReference>
<dbReference type="STRING" id="1903952.BIT28_00690"/>
<keyword evidence="4" id="KW-1003">Cell membrane</keyword>
<feature type="transmembrane region" description="Helical" evidence="9">
    <location>
        <begin position="38"/>
        <end position="58"/>
    </location>
</feature>
<comment type="function">
    <text evidence="8">Major component of the acid-resistance (AR) system allowing enteric pathogens to survive the acidic environment in the stomach. Exchanges extracellular arginine for its intracellular decarboxylation product agmatine (Agm) thereby expelling intracellular protons. Probably undergoes several conformational states in order to translocate the substrate across the membrane; keeps the substrate accessible to only 1 side of the membrane at a time by opening and closing 3 membrane-internal gates.</text>
</comment>
<dbReference type="GO" id="GO:0022857">
    <property type="term" value="F:transmembrane transporter activity"/>
    <property type="evidence" value="ECO:0007669"/>
    <property type="project" value="InterPro"/>
</dbReference>
<dbReference type="Pfam" id="PF13520">
    <property type="entry name" value="AA_permease_2"/>
    <property type="match status" value="1"/>
</dbReference>
<keyword evidence="7 9" id="KW-0472">Membrane</keyword>
<keyword evidence="11" id="KW-1185">Reference proteome</keyword>
<feature type="transmembrane region" description="Helical" evidence="9">
    <location>
        <begin position="323"/>
        <end position="341"/>
    </location>
</feature>
<name>A0A1Q9GX26_9GAMM</name>
<keyword evidence="5 9" id="KW-0812">Transmembrane</keyword>
<dbReference type="AlphaFoldDB" id="A0A1Q9GX26"/>
<feature type="transmembrane region" description="Helical" evidence="9">
    <location>
        <begin position="275"/>
        <end position="303"/>
    </location>
</feature>
<evidence type="ECO:0000256" key="2">
    <source>
        <dbReference type="ARBA" id="ARBA00008220"/>
    </source>
</evidence>
<dbReference type="EMBL" id="MJIL01000049">
    <property type="protein sequence ID" value="OLQ79805.1"/>
    <property type="molecule type" value="Genomic_DNA"/>
</dbReference>
<feature type="transmembrane region" description="Helical" evidence="9">
    <location>
        <begin position="388"/>
        <end position="405"/>
    </location>
</feature>
<comment type="subcellular location">
    <subcellularLocation>
        <location evidence="1">Cell membrane</location>
        <topology evidence="1">Multi-pass membrane protein</topology>
    </subcellularLocation>
</comment>
<keyword evidence="6 9" id="KW-1133">Transmembrane helix</keyword>
<feature type="transmembrane region" description="Helical" evidence="9">
    <location>
        <begin position="229"/>
        <end position="255"/>
    </location>
</feature>
<dbReference type="OrthoDB" id="9804700at2"/>
<feature type="transmembrane region" description="Helical" evidence="9">
    <location>
        <begin position="7"/>
        <end position="26"/>
    </location>
</feature>
<proteinExistence type="inferred from homology"/>
<evidence type="ECO:0000256" key="9">
    <source>
        <dbReference type="SAM" id="Phobius"/>
    </source>
</evidence>
<dbReference type="PANTHER" id="PTHR42770">
    <property type="entry name" value="AMINO ACID TRANSPORTER-RELATED"/>
    <property type="match status" value="1"/>
</dbReference>
<protein>
    <recommendedName>
        <fullName evidence="3">Arginine/agmatine antiporter</fullName>
    </recommendedName>
</protein>
<dbReference type="InterPro" id="IPR002293">
    <property type="entry name" value="AA/rel_permease1"/>
</dbReference>